<proteinExistence type="predicted"/>
<comment type="caution">
    <text evidence="2">The sequence shown here is derived from an EMBL/GenBank/DDBJ whole genome shotgun (WGS) entry which is preliminary data.</text>
</comment>
<gene>
    <name evidence="1" type="ORF">Alo02nite_65790</name>
    <name evidence="2" type="ORF">BJ964_002049</name>
</gene>
<dbReference type="AlphaFoldDB" id="A0A7W7MF45"/>
<reference evidence="1 4" key="2">
    <citation type="submission" date="2021-01" db="EMBL/GenBank/DDBJ databases">
        <title>Whole genome shotgun sequence of Actinoplanes lobatus NBRC 12513.</title>
        <authorList>
            <person name="Komaki H."/>
            <person name="Tamura T."/>
        </authorList>
    </citation>
    <scope>NUCLEOTIDE SEQUENCE [LARGE SCALE GENOMIC DNA]</scope>
    <source>
        <strain evidence="1 4">NBRC 12513</strain>
    </source>
</reference>
<dbReference type="Proteomes" id="UP000631312">
    <property type="component" value="Unassembled WGS sequence"/>
</dbReference>
<evidence type="ECO:0000313" key="2">
    <source>
        <dbReference type="EMBL" id="MBB4747888.1"/>
    </source>
</evidence>
<sequence>MTGAEFDGVDLDLLADYVGGALDGTPDQERVATLVSGDPAWRRAFEMLEPGMIAVEAALREFEPEPMPGDLAARLDAMFRVPEEIPGGADAVPAKIVDLDGVRRARARRWAAPIGVAAAVLAFAGFGVSQLSDVGVTNDSAESTAAGGAADQSAPLMASIPADNVIFSDTDYTAGTLVGTSAKRSQAGVLSDSSEPATAQASGFSPLARLIDPSGLISCLDAITRSNGDGQIAVELVDYARFDGEPAMIVRFSAANGVWVWAVGPECGAPGAGADTVEQLPVR</sequence>
<dbReference type="EMBL" id="JACHNC010000001">
    <property type="protein sequence ID" value="MBB4747888.1"/>
    <property type="molecule type" value="Genomic_DNA"/>
</dbReference>
<evidence type="ECO:0000313" key="1">
    <source>
        <dbReference type="EMBL" id="GIE43681.1"/>
    </source>
</evidence>
<evidence type="ECO:0000313" key="3">
    <source>
        <dbReference type="Proteomes" id="UP000590511"/>
    </source>
</evidence>
<accession>A0A7W7MF45</accession>
<evidence type="ECO:0000313" key="4">
    <source>
        <dbReference type="Proteomes" id="UP000631312"/>
    </source>
</evidence>
<dbReference type="EMBL" id="BOMP01000112">
    <property type="protein sequence ID" value="GIE43681.1"/>
    <property type="molecule type" value="Genomic_DNA"/>
</dbReference>
<organism evidence="2 3">
    <name type="scientific">Actinoplanes lobatus</name>
    <dbReference type="NCBI Taxonomy" id="113568"/>
    <lineage>
        <taxon>Bacteria</taxon>
        <taxon>Bacillati</taxon>
        <taxon>Actinomycetota</taxon>
        <taxon>Actinomycetes</taxon>
        <taxon>Micromonosporales</taxon>
        <taxon>Micromonosporaceae</taxon>
        <taxon>Actinoplanes</taxon>
    </lineage>
</organism>
<dbReference type="Proteomes" id="UP000590511">
    <property type="component" value="Unassembled WGS sequence"/>
</dbReference>
<keyword evidence="4" id="KW-1185">Reference proteome</keyword>
<dbReference type="RefSeq" id="WP_188120467.1">
    <property type="nucleotide sequence ID" value="NZ_BOMP01000112.1"/>
</dbReference>
<protein>
    <submittedName>
        <fullName evidence="2">Uncharacterized protein</fullName>
    </submittedName>
</protein>
<name>A0A7W7MF45_9ACTN</name>
<reference evidence="2 3" key="1">
    <citation type="submission" date="2020-08" db="EMBL/GenBank/DDBJ databases">
        <title>Sequencing the genomes of 1000 actinobacteria strains.</title>
        <authorList>
            <person name="Klenk H.-P."/>
        </authorList>
    </citation>
    <scope>NUCLEOTIDE SEQUENCE [LARGE SCALE GENOMIC DNA]</scope>
    <source>
        <strain evidence="2 3">DSM 43150</strain>
    </source>
</reference>